<keyword evidence="4 11" id="KW-0479">Metal-binding</keyword>
<proteinExistence type="inferred from homology"/>
<evidence type="ECO:0000313" key="15">
    <source>
        <dbReference type="Proteomes" id="UP000887567"/>
    </source>
</evidence>
<dbReference type="InterPro" id="IPR051101">
    <property type="entry name" value="ZC3H12/N4BP1_RNase_Reg"/>
</dbReference>
<dbReference type="InterPro" id="IPR000571">
    <property type="entry name" value="Znf_CCCH"/>
</dbReference>
<evidence type="ECO:0000256" key="5">
    <source>
        <dbReference type="ARBA" id="ARBA00022759"/>
    </source>
</evidence>
<dbReference type="GO" id="GO:0016787">
    <property type="term" value="F:hydrolase activity"/>
    <property type="evidence" value="ECO:0007669"/>
    <property type="project" value="UniProtKB-KW"/>
</dbReference>
<dbReference type="PROSITE" id="PS50103">
    <property type="entry name" value="ZF_C3H1"/>
    <property type="match status" value="1"/>
</dbReference>
<keyword evidence="5" id="KW-0255">Endonuclease</keyword>
<evidence type="ECO:0000313" key="14">
    <source>
        <dbReference type="EnsemblMetazoa" id="XP_020914255.1"/>
    </source>
</evidence>
<evidence type="ECO:0000256" key="11">
    <source>
        <dbReference type="PROSITE-ProRule" id="PRU00723"/>
    </source>
</evidence>
<dbReference type="Pfam" id="PF23054">
    <property type="entry name" value="UBA_N4BP1_C"/>
    <property type="match status" value="1"/>
</dbReference>
<feature type="domain" description="C3H1-type" evidence="13">
    <location>
        <begin position="522"/>
        <end position="542"/>
    </location>
</feature>
<evidence type="ECO:0000259" key="13">
    <source>
        <dbReference type="PROSITE" id="PS50103"/>
    </source>
</evidence>
<dbReference type="Pfam" id="PF11977">
    <property type="entry name" value="RNase_Zc3h12a"/>
    <property type="match status" value="1"/>
</dbReference>
<organism evidence="14 15">
    <name type="scientific">Exaiptasia diaphana</name>
    <name type="common">Tropical sea anemone</name>
    <name type="synonym">Aiptasia pulchella</name>
    <dbReference type="NCBI Taxonomy" id="2652724"/>
    <lineage>
        <taxon>Eukaryota</taxon>
        <taxon>Metazoa</taxon>
        <taxon>Cnidaria</taxon>
        <taxon>Anthozoa</taxon>
        <taxon>Hexacorallia</taxon>
        <taxon>Actiniaria</taxon>
        <taxon>Aiptasiidae</taxon>
        <taxon>Exaiptasia</taxon>
    </lineage>
</organism>
<dbReference type="GO" id="GO:0036464">
    <property type="term" value="C:cytoplasmic ribonucleoprotein granule"/>
    <property type="evidence" value="ECO:0007669"/>
    <property type="project" value="TreeGrafter"/>
</dbReference>
<feature type="region of interest" description="Disordered" evidence="12">
    <location>
        <begin position="760"/>
        <end position="796"/>
    </location>
</feature>
<dbReference type="InterPro" id="IPR056578">
    <property type="entry name" value="UBA_N4BP1_C"/>
</dbReference>
<dbReference type="OMA" id="EDSERCW"/>
<feature type="zinc finger region" description="C3H1-type" evidence="11">
    <location>
        <begin position="522"/>
        <end position="542"/>
    </location>
</feature>
<evidence type="ECO:0000256" key="2">
    <source>
        <dbReference type="ARBA" id="ARBA00010922"/>
    </source>
</evidence>
<feature type="region of interest" description="Disordered" evidence="12">
    <location>
        <begin position="627"/>
        <end position="711"/>
    </location>
</feature>
<dbReference type="PANTHER" id="PTHR12876">
    <property type="entry name" value="N4BP1-RELATED"/>
    <property type="match status" value="1"/>
</dbReference>
<comment type="similarity">
    <text evidence="2">Belongs to the ZC3H12 family.</text>
</comment>
<dbReference type="GO" id="GO:0003729">
    <property type="term" value="F:mRNA binding"/>
    <property type="evidence" value="ECO:0007669"/>
    <property type="project" value="TreeGrafter"/>
</dbReference>
<dbReference type="GO" id="GO:0008270">
    <property type="term" value="F:zinc ion binding"/>
    <property type="evidence" value="ECO:0007669"/>
    <property type="project" value="UniProtKB-KW"/>
</dbReference>
<evidence type="ECO:0000256" key="12">
    <source>
        <dbReference type="SAM" id="MobiDB-lite"/>
    </source>
</evidence>
<keyword evidence="6 11" id="KW-0863">Zinc-finger</keyword>
<comment type="cofactor">
    <cofactor evidence="1">
        <name>Mg(2+)</name>
        <dbReference type="ChEBI" id="CHEBI:18420"/>
    </cofactor>
</comment>
<dbReference type="KEGG" id="epa:110251844"/>
<dbReference type="Proteomes" id="UP000887567">
    <property type="component" value="Unplaced"/>
</dbReference>
<reference evidence="14" key="1">
    <citation type="submission" date="2022-11" db="UniProtKB">
        <authorList>
            <consortium name="EnsemblMetazoa"/>
        </authorList>
    </citation>
    <scope>IDENTIFICATION</scope>
</reference>
<dbReference type="GeneID" id="110251844"/>
<dbReference type="InterPro" id="IPR040546">
    <property type="entry name" value="Rege-1_UBA-like"/>
</dbReference>
<dbReference type="EnsemblMetazoa" id="XM_021058596.2">
    <property type="protein sequence ID" value="XP_020914255.1"/>
    <property type="gene ID" value="LOC110251844"/>
</dbReference>
<keyword evidence="3" id="KW-0540">Nuclease</keyword>
<comment type="similarity">
    <text evidence="10">Belongs to the N4BP1 family.</text>
</comment>
<evidence type="ECO:0000256" key="9">
    <source>
        <dbReference type="ARBA" id="ARBA00022842"/>
    </source>
</evidence>
<evidence type="ECO:0000256" key="3">
    <source>
        <dbReference type="ARBA" id="ARBA00022722"/>
    </source>
</evidence>
<dbReference type="GO" id="GO:0005634">
    <property type="term" value="C:nucleus"/>
    <property type="evidence" value="ECO:0007669"/>
    <property type="project" value="TreeGrafter"/>
</dbReference>
<dbReference type="OrthoDB" id="392925at2759"/>
<protein>
    <recommendedName>
        <fullName evidence="13">C3H1-type domain-containing protein</fullName>
    </recommendedName>
</protein>
<evidence type="ECO:0000256" key="6">
    <source>
        <dbReference type="ARBA" id="ARBA00022771"/>
    </source>
</evidence>
<evidence type="ECO:0000256" key="4">
    <source>
        <dbReference type="ARBA" id="ARBA00022723"/>
    </source>
</evidence>
<evidence type="ECO:0000256" key="10">
    <source>
        <dbReference type="ARBA" id="ARBA00038274"/>
    </source>
</evidence>
<keyword evidence="8 11" id="KW-0862">Zinc</keyword>
<name>A0A913Y3U2_EXADI</name>
<keyword evidence="7" id="KW-0378">Hydrolase</keyword>
<dbReference type="RefSeq" id="XP_020914255.1">
    <property type="nucleotide sequence ID" value="XM_021058596.2"/>
</dbReference>
<dbReference type="GO" id="GO:0004521">
    <property type="term" value="F:RNA endonuclease activity"/>
    <property type="evidence" value="ECO:0007669"/>
    <property type="project" value="TreeGrafter"/>
</dbReference>
<evidence type="ECO:0000256" key="7">
    <source>
        <dbReference type="ARBA" id="ARBA00022801"/>
    </source>
</evidence>
<sequence>MVLQEPINPPFSREFVLRKTNIREFKALESRVKQLFNAEFEVFIPVHDSSNDGHQNLENCDPSMEWIRVVSEEDPELLDGAKEYIISVCNPEVRCRVDFPVSDLLEEKGAVNIVDEVERKSCAYLTVDSEGFLEICGSNMAVALATSSLDQRKSFLQSSDTVKTDYNENQIKSEEVKDIKETNTEDSDTEVVWKRRETTPKVVKPSRCNGTPGMKECHPSSLPSEMKATNNREIETVTDKQVDKCAKESTNSILTENSCHETTESKLISTDSITECDQGHGQSNVLSGESLRDFALKLRYSESEVSSALSKLGPDADKNLLLMELVKAQNSAKQIEEGSSLDRPQSTPPVVCSDPNTLRAIVLDGSNVAMSHGNQKVFSCRGIGIAVDWFIKRGHRDIKVFVPSWRKESSKPESPIIDQQVLKRLEEDQILVWTPSRCINNRRVVCYDDRFIIKLAHQTDGVIVSNDNFRDLQNESPEWRKVIEQRLLMYSFVDDRFMPPDDPAGRHGPTLDEFLKKGCGKPCPYGRRCTYGNRCKYLHPERNSKSEAEMNMLANQLSEKLLLNPPEVPYGEVHCSPRHRPLPPPPDMPAYLLTKPLPPLPTEQRQKPLPIPPAEVHHNMVRIFPPTLRNNHTSQTGQRPASDPSPMRSPSYDMQPDQYGRTRRGSIPHGMTLGPQYVDGYPSLPSSSGHYSHPMYPAHTHLPPHPPHHQETVARGMVPQHHPERIDEHMYACGYQQPFLATPQHWGVYPPQYHFSSNHHHGYQHHYPNSYNGQSNSYYRTRAPPRDVTDGAGSDDCDEETRIRIYEKLVEVFPDDATKILKVMDENPTVTDIDELTQILLDSEK</sequence>
<dbReference type="Gene3D" id="3.40.50.11980">
    <property type="match status" value="1"/>
</dbReference>
<dbReference type="PANTHER" id="PTHR12876:SF35">
    <property type="entry name" value="LD08718P-RELATED"/>
    <property type="match status" value="1"/>
</dbReference>
<accession>A0A913Y3U2</accession>
<evidence type="ECO:0000256" key="8">
    <source>
        <dbReference type="ARBA" id="ARBA00022833"/>
    </source>
</evidence>
<dbReference type="Pfam" id="PF18039">
    <property type="entry name" value="UBA_6"/>
    <property type="match status" value="1"/>
</dbReference>
<keyword evidence="9" id="KW-0460">Magnesium</keyword>
<dbReference type="AlphaFoldDB" id="A0A913Y3U2"/>
<feature type="compositionally biased region" description="Polar residues" evidence="12">
    <location>
        <begin position="767"/>
        <end position="779"/>
    </location>
</feature>
<dbReference type="InterPro" id="IPR021869">
    <property type="entry name" value="RNase_Zc3h12_NYN"/>
</dbReference>
<dbReference type="FunFam" id="3.40.50.11980:FF:000001">
    <property type="entry name" value="ZC3H12A isoform 1"/>
    <property type="match status" value="1"/>
</dbReference>
<evidence type="ECO:0000256" key="1">
    <source>
        <dbReference type="ARBA" id="ARBA00001946"/>
    </source>
</evidence>
<keyword evidence="15" id="KW-1185">Reference proteome</keyword>
<feature type="compositionally biased region" description="Polar residues" evidence="12">
    <location>
        <begin position="628"/>
        <end position="639"/>
    </location>
</feature>